<feature type="domain" description="AMP-dependent synthetase/ligase" evidence="3">
    <location>
        <begin position="12"/>
        <end position="371"/>
    </location>
</feature>
<dbReference type="Pfam" id="PF13193">
    <property type="entry name" value="AMP-binding_C"/>
    <property type="match status" value="1"/>
</dbReference>
<dbReference type="Gene3D" id="3.40.50.12780">
    <property type="entry name" value="N-terminal domain of ligase-like"/>
    <property type="match status" value="1"/>
</dbReference>
<dbReference type="OrthoDB" id="9803968at2"/>
<sequence length="511" mass="57720">MPLRITLGNLLHECAEKFAERQFLVIAETGESLTYNEFEVLTNRITNGLLEQFPEKIKYVNIFLENSSQYLALTYALKKANAIEVSINPAMRGESLARMINQTGSKLLFTSGIQLEALDQIRDSITNIESLIMLDSVDQAQKLFPELQIIFFEDLLSNCQDHIDSLAKDTDIATILFTSGTTGVSKGCLLSHRYAVRTAENLIEPNKITIKDSVYTFYPLSHIGPAYYDILPTIMTGGRVILRQRFSVSNFWLEAKKYGATWFMMLGSVQQLLWAHPSCPEEKDHKVTRCWGTPAPVPKKDFDARFNLHLVPGGGYGSTDAGWVVAPQWDHPGGIVLPHFEVAIHDENDDPLPPNTPGEMVVRPLEPGVMSSGYFGMPERTLKSWRNLWFHTGDIGRMDDEGRFYFMHRISERIRVKGEMVSAYEIEEGVLLHPDVKDCAVIGVAGEMTEEDIKLFVIKKDNAQLTSEDLIMHCKERMARFMVPKHIVFLDEIPRTSTGKPEKGKLATLNF</sequence>
<dbReference type="PANTHER" id="PTHR43201">
    <property type="entry name" value="ACYL-COA SYNTHETASE"/>
    <property type="match status" value="1"/>
</dbReference>
<evidence type="ECO:0000313" key="6">
    <source>
        <dbReference type="Proteomes" id="UP000068905"/>
    </source>
</evidence>
<dbReference type="STRING" id="1125411.W908_05570"/>
<dbReference type="EMBL" id="CP006911">
    <property type="protein sequence ID" value="ALE02729.1"/>
    <property type="molecule type" value="Genomic_DNA"/>
</dbReference>
<evidence type="ECO:0000259" key="4">
    <source>
        <dbReference type="Pfam" id="PF13193"/>
    </source>
</evidence>
<evidence type="ECO:0000256" key="2">
    <source>
        <dbReference type="ARBA" id="ARBA00022598"/>
    </source>
</evidence>
<dbReference type="InterPro" id="IPR000873">
    <property type="entry name" value="AMP-dep_synth/lig_dom"/>
</dbReference>
<dbReference type="GO" id="GO:0006631">
    <property type="term" value="P:fatty acid metabolic process"/>
    <property type="evidence" value="ECO:0007669"/>
    <property type="project" value="TreeGrafter"/>
</dbReference>
<dbReference type="Gene3D" id="3.30.300.30">
    <property type="match status" value="1"/>
</dbReference>
<comment type="similarity">
    <text evidence="1">Belongs to the ATP-dependent AMP-binding enzyme family.</text>
</comment>
<feature type="domain" description="AMP-binding enzyme C-terminal" evidence="4">
    <location>
        <begin position="425"/>
        <end position="500"/>
    </location>
</feature>
<dbReference type="InterPro" id="IPR045851">
    <property type="entry name" value="AMP-bd_C_sf"/>
</dbReference>
<keyword evidence="2" id="KW-0436">Ligase</keyword>
<evidence type="ECO:0000313" key="5">
    <source>
        <dbReference type="EMBL" id="ALE02729.1"/>
    </source>
</evidence>
<protein>
    <recommendedName>
        <fullName evidence="7">Acyl-CoA synthetase</fullName>
    </recommendedName>
</protein>
<organism evidence="5 6">
    <name type="scientific">Candidatus Pseudothioglobus singularis PS1</name>
    <dbReference type="NCBI Taxonomy" id="1125411"/>
    <lineage>
        <taxon>Bacteria</taxon>
        <taxon>Pseudomonadati</taxon>
        <taxon>Pseudomonadota</taxon>
        <taxon>Gammaproteobacteria</taxon>
        <taxon>Candidatus Pseudothioglobaceae</taxon>
        <taxon>Candidatus Pseudothioglobus</taxon>
    </lineage>
</organism>
<keyword evidence="6" id="KW-1185">Reference proteome</keyword>
<dbReference type="RefSeq" id="WP_053820277.1">
    <property type="nucleotide sequence ID" value="NZ_CP006911.1"/>
</dbReference>
<dbReference type="AlphaFoldDB" id="A0A0M4M4E8"/>
<dbReference type="Pfam" id="PF00501">
    <property type="entry name" value="AMP-binding"/>
    <property type="match status" value="1"/>
</dbReference>
<proteinExistence type="inferred from homology"/>
<dbReference type="GO" id="GO:0031956">
    <property type="term" value="F:medium-chain fatty acid-CoA ligase activity"/>
    <property type="evidence" value="ECO:0007669"/>
    <property type="project" value="TreeGrafter"/>
</dbReference>
<dbReference type="PATRIC" id="fig|1125411.7.peg.1098"/>
<name>A0A0M4M4E8_9GAMM</name>
<dbReference type="PANTHER" id="PTHR43201:SF5">
    <property type="entry name" value="MEDIUM-CHAIN ACYL-COA LIGASE ACSF2, MITOCHONDRIAL"/>
    <property type="match status" value="1"/>
</dbReference>
<dbReference type="InterPro" id="IPR025110">
    <property type="entry name" value="AMP-bd_C"/>
</dbReference>
<dbReference type="PROSITE" id="PS00455">
    <property type="entry name" value="AMP_BINDING"/>
    <property type="match status" value="1"/>
</dbReference>
<dbReference type="KEGG" id="tsn:W908_05570"/>
<evidence type="ECO:0008006" key="7">
    <source>
        <dbReference type="Google" id="ProtNLM"/>
    </source>
</evidence>
<accession>A0A0M4M4E8</accession>
<reference evidence="5 6" key="1">
    <citation type="journal article" date="2015" name="Genome Announc.">
        <title>Genome Sequence of 'Candidatus Thioglobus singularis' Strain PS1, a Mixotroph from the SUP05 Clade of Marine Gammaproteobacteria.</title>
        <authorList>
            <person name="Marshall K.T."/>
            <person name="Morris R.M."/>
        </authorList>
    </citation>
    <scope>NUCLEOTIDE SEQUENCE [LARGE SCALE GENOMIC DNA]</scope>
    <source>
        <strain evidence="5 6">PS1</strain>
    </source>
</reference>
<gene>
    <name evidence="5" type="ORF">W908_05570</name>
</gene>
<dbReference type="SUPFAM" id="SSF56801">
    <property type="entry name" value="Acetyl-CoA synthetase-like"/>
    <property type="match status" value="1"/>
</dbReference>
<evidence type="ECO:0000259" key="3">
    <source>
        <dbReference type="Pfam" id="PF00501"/>
    </source>
</evidence>
<evidence type="ECO:0000256" key="1">
    <source>
        <dbReference type="ARBA" id="ARBA00006432"/>
    </source>
</evidence>
<dbReference type="InterPro" id="IPR020845">
    <property type="entry name" value="AMP-binding_CS"/>
</dbReference>
<dbReference type="Proteomes" id="UP000068905">
    <property type="component" value="Chromosome"/>
</dbReference>
<dbReference type="InterPro" id="IPR042099">
    <property type="entry name" value="ANL_N_sf"/>
</dbReference>